<dbReference type="AlphaFoldDB" id="A0ABD1I6T0"/>
<dbReference type="InterPro" id="IPR041373">
    <property type="entry name" value="RT_RNaseH"/>
</dbReference>
<comment type="caution">
    <text evidence="8">The sequence shown here is derived from an EMBL/GenBank/DDBJ whole genome shotgun (WGS) entry which is preliminary data.</text>
</comment>
<dbReference type="CDD" id="cd09274">
    <property type="entry name" value="RNase_HI_RT_Ty3"/>
    <property type="match status" value="1"/>
</dbReference>
<evidence type="ECO:0000256" key="5">
    <source>
        <dbReference type="ARBA" id="ARBA00022801"/>
    </source>
</evidence>
<keyword evidence="1" id="KW-0808">Transferase</keyword>
<reference evidence="8 9" key="1">
    <citation type="submission" date="2024-06" db="EMBL/GenBank/DDBJ databases">
        <title>A chromosome level genome sequence of Diviner's sage (Salvia divinorum).</title>
        <authorList>
            <person name="Ford S.A."/>
            <person name="Ro D.-K."/>
            <person name="Ness R.W."/>
            <person name="Phillips M.A."/>
        </authorList>
    </citation>
    <scope>NUCLEOTIDE SEQUENCE [LARGE SCALE GENOMIC DNA]</scope>
    <source>
        <strain evidence="8">SAF-2024a</strain>
        <tissue evidence="8">Leaf</tissue>
    </source>
</reference>
<dbReference type="PANTHER" id="PTHR34072:SF57">
    <property type="entry name" value="RNA-DIRECTED DNA POLYMERASE"/>
    <property type="match status" value="1"/>
</dbReference>
<evidence type="ECO:0000256" key="3">
    <source>
        <dbReference type="ARBA" id="ARBA00022722"/>
    </source>
</evidence>
<gene>
    <name evidence="8" type="ORF">AAHA92_06480</name>
</gene>
<dbReference type="PANTHER" id="PTHR34072">
    <property type="entry name" value="ENZYMATIC POLYPROTEIN-RELATED"/>
    <property type="match status" value="1"/>
</dbReference>
<proteinExistence type="predicted"/>
<accession>A0ABD1I6T0</accession>
<keyword evidence="5" id="KW-0378">Hydrolase</keyword>
<evidence type="ECO:0000256" key="2">
    <source>
        <dbReference type="ARBA" id="ARBA00022695"/>
    </source>
</evidence>
<protein>
    <recommendedName>
        <fullName evidence="7">Reverse transcriptase RNase H-like domain-containing protein</fullName>
    </recommendedName>
</protein>
<dbReference type="InterPro" id="IPR043128">
    <property type="entry name" value="Rev_trsase/Diguanyl_cyclase"/>
</dbReference>
<evidence type="ECO:0000256" key="6">
    <source>
        <dbReference type="ARBA" id="ARBA00022918"/>
    </source>
</evidence>
<evidence type="ECO:0000256" key="4">
    <source>
        <dbReference type="ARBA" id="ARBA00022759"/>
    </source>
</evidence>
<dbReference type="GO" id="GO:0004519">
    <property type="term" value="F:endonuclease activity"/>
    <property type="evidence" value="ECO:0007669"/>
    <property type="project" value="UniProtKB-KW"/>
</dbReference>
<sequence>MDDFTVYGDSFDACLHHLDRGIQVDPTKVDVIAKLPYPTNQKEIRGFLGHAGFYRRFIKDFAKIAQPLTRLLQNKVDFDFDQSCKDAFQLLKQKLVTAPIIRSPDWNLPFEIMCDASDFSVGAVLGQKIDGKNYVIFYASNTLNQAQRNYDTTKKEMLAVVYSFEKFRPYLLGSKVIVYTDHAVIKYLLGKRESKPRLICWVLLLQKIDWEVKGNKGTENKVADHLSRIKQGEEEEAIPDAFPEEHLFSTMHSQLTSWTHQLAQLDPAEISAGVTRLKEEQWFADLANYLVT</sequence>
<dbReference type="SUPFAM" id="SSF56672">
    <property type="entry name" value="DNA/RNA polymerases"/>
    <property type="match status" value="1"/>
</dbReference>
<keyword evidence="4" id="KW-0255">Endonuclease</keyword>
<evidence type="ECO:0000313" key="9">
    <source>
        <dbReference type="Proteomes" id="UP001567538"/>
    </source>
</evidence>
<name>A0ABD1I6T0_SALDI</name>
<keyword evidence="3" id="KW-0540">Nuclease</keyword>
<dbReference type="Pfam" id="PF17917">
    <property type="entry name" value="RT_RNaseH"/>
    <property type="match status" value="1"/>
</dbReference>
<dbReference type="EMBL" id="JBEAFC010000003">
    <property type="protein sequence ID" value="KAL1564077.1"/>
    <property type="molecule type" value="Genomic_DNA"/>
</dbReference>
<dbReference type="Gene3D" id="3.30.70.270">
    <property type="match status" value="1"/>
</dbReference>
<dbReference type="FunFam" id="3.10.20.370:FF:000001">
    <property type="entry name" value="Retrovirus-related Pol polyprotein from transposon 17.6-like protein"/>
    <property type="match status" value="1"/>
</dbReference>
<feature type="domain" description="Reverse transcriptase RNase H-like" evidence="7">
    <location>
        <begin position="105"/>
        <end position="207"/>
    </location>
</feature>
<evidence type="ECO:0000256" key="1">
    <source>
        <dbReference type="ARBA" id="ARBA00022679"/>
    </source>
</evidence>
<organism evidence="8 9">
    <name type="scientific">Salvia divinorum</name>
    <name type="common">Maria pastora</name>
    <name type="synonym">Diviner's sage</name>
    <dbReference type="NCBI Taxonomy" id="28513"/>
    <lineage>
        <taxon>Eukaryota</taxon>
        <taxon>Viridiplantae</taxon>
        <taxon>Streptophyta</taxon>
        <taxon>Embryophyta</taxon>
        <taxon>Tracheophyta</taxon>
        <taxon>Spermatophyta</taxon>
        <taxon>Magnoliopsida</taxon>
        <taxon>eudicotyledons</taxon>
        <taxon>Gunneridae</taxon>
        <taxon>Pentapetalae</taxon>
        <taxon>asterids</taxon>
        <taxon>lamiids</taxon>
        <taxon>Lamiales</taxon>
        <taxon>Lamiaceae</taxon>
        <taxon>Nepetoideae</taxon>
        <taxon>Mentheae</taxon>
        <taxon>Salviinae</taxon>
        <taxon>Salvia</taxon>
        <taxon>Salvia subgen. Calosphace</taxon>
    </lineage>
</organism>
<keyword evidence="6" id="KW-0695">RNA-directed DNA polymerase</keyword>
<evidence type="ECO:0000313" key="8">
    <source>
        <dbReference type="EMBL" id="KAL1564077.1"/>
    </source>
</evidence>
<dbReference type="GO" id="GO:0003964">
    <property type="term" value="F:RNA-directed DNA polymerase activity"/>
    <property type="evidence" value="ECO:0007669"/>
    <property type="project" value="UniProtKB-KW"/>
</dbReference>
<dbReference type="FunFam" id="3.30.70.270:FF:000020">
    <property type="entry name" value="Transposon Tf2-6 polyprotein-like Protein"/>
    <property type="match status" value="1"/>
</dbReference>
<dbReference type="InterPro" id="IPR043502">
    <property type="entry name" value="DNA/RNA_pol_sf"/>
</dbReference>
<dbReference type="GO" id="GO:0016787">
    <property type="term" value="F:hydrolase activity"/>
    <property type="evidence" value="ECO:0007669"/>
    <property type="project" value="UniProtKB-KW"/>
</dbReference>
<evidence type="ECO:0000259" key="7">
    <source>
        <dbReference type="Pfam" id="PF17917"/>
    </source>
</evidence>
<dbReference type="Proteomes" id="UP001567538">
    <property type="component" value="Unassembled WGS sequence"/>
</dbReference>
<keyword evidence="9" id="KW-1185">Reference proteome</keyword>
<keyword evidence="2" id="KW-0548">Nucleotidyltransferase</keyword>